<dbReference type="InterPro" id="IPR035595">
    <property type="entry name" value="UDP_glycos_trans_CS"/>
</dbReference>
<dbReference type="EC" id="2.4.1.-" evidence="4"/>
<sequence>MTTPQHLHIALFPFMSKGHTIPLLHLTKLIHNHRPKATFTIFTTPANEPFISASLSTLSPNTVTIISLPFSSTNDDIPTGVESTDRLPSMSLFHSFAFATETLQPHFDSALENIQKQDNPISFFISDGFLYWTQPSAAKFNIRRLVIFGMNMYVSALSRSVLVNNVFSGLESKDELIQVPEFPLIKLRKDDFDSSFNEFDTQDPKFDFNIKFRNSIIMSCGVIMNSFSELEQPFVEYMNSISDEPKSWCVGPLCLAEKQTTLESPEKPEWNKWLDKKLDEGKPVMYIAFGSQGEISNEQLKEILTGLEKSEACFLWALRIKPNQEEVMEGFEERMTERGLVVRGWVEQREVLEHRNVQGFLSHCGWNSVIESICAGVPILAWPMMAEQHLNAKMVAEEIEVGVRVETIDGSPRGFVKWDGLSKMVKELMEGEMGKKVRQKVKELSEVARKSVEEGGSSWCNMELLLNELEMEQVKI</sequence>
<dbReference type="Pfam" id="PF00201">
    <property type="entry name" value="UDPGT"/>
    <property type="match status" value="1"/>
</dbReference>
<accession>A0A803N0A8</accession>
<evidence type="ECO:0000256" key="1">
    <source>
        <dbReference type="ARBA" id="ARBA00009995"/>
    </source>
</evidence>
<dbReference type="Gramene" id="AUR62038392-RA">
    <property type="protein sequence ID" value="AUR62038392-RA:cds"/>
    <property type="gene ID" value="AUR62038392"/>
</dbReference>
<reference evidence="5" key="1">
    <citation type="journal article" date="2017" name="Nature">
        <title>The genome of Chenopodium quinoa.</title>
        <authorList>
            <person name="Jarvis D.E."/>
            <person name="Ho Y.S."/>
            <person name="Lightfoot D.J."/>
            <person name="Schmoeckel S.M."/>
            <person name="Li B."/>
            <person name="Borm T.J.A."/>
            <person name="Ohyanagi H."/>
            <person name="Mineta K."/>
            <person name="Michell C.T."/>
            <person name="Saber N."/>
            <person name="Kharbatia N.M."/>
            <person name="Rupper R.R."/>
            <person name="Sharp A.R."/>
            <person name="Dally N."/>
            <person name="Boughton B.A."/>
            <person name="Woo Y.H."/>
            <person name="Gao G."/>
            <person name="Schijlen E.G.W.M."/>
            <person name="Guo X."/>
            <person name="Momin A.A."/>
            <person name="Negrao S."/>
            <person name="Al-Babili S."/>
            <person name="Gehring C."/>
            <person name="Roessner U."/>
            <person name="Jung C."/>
            <person name="Murphy K."/>
            <person name="Arold S.T."/>
            <person name="Gojobori T."/>
            <person name="van der Linden C.G."/>
            <person name="van Loo E.N."/>
            <person name="Jellen E.N."/>
            <person name="Maughan P.J."/>
            <person name="Tester M."/>
        </authorList>
    </citation>
    <scope>NUCLEOTIDE SEQUENCE [LARGE SCALE GENOMIC DNA]</scope>
    <source>
        <strain evidence="5">cv. PI 614886</strain>
    </source>
</reference>
<dbReference type="OrthoDB" id="5835829at2759"/>
<dbReference type="OMA" id="NARMVVD"/>
<protein>
    <recommendedName>
        <fullName evidence="4">Glycosyltransferase</fullName>
        <ecNumber evidence="4">2.4.1.-</ecNumber>
    </recommendedName>
</protein>
<evidence type="ECO:0000256" key="2">
    <source>
        <dbReference type="ARBA" id="ARBA00022679"/>
    </source>
</evidence>
<keyword evidence="6" id="KW-1185">Reference proteome</keyword>
<evidence type="ECO:0000256" key="4">
    <source>
        <dbReference type="RuleBase" id="RU362057"/>
    </source>
</evidence>
<proteinExistence type="inferred from homology"/>
<dbReference type="GO" id="GO:0035251">
    <property type="term" value="F:UDP-glucosyltransferase activity"/>
    <property type="evidence" value="ECO:0007669"/>
    <property type="project" value="TreeGrafter"/>
</dbReference>
<organism evidence="5 6">
    <name type="scientific">Chenopodium quinoa</name>
    <name type="common">Quinoa</name>
    <dbReference type="NCBI Taxonomy" id="63459"/>
    <lineage>
        <taxon>Eukaryota</taxon>
        <taxon>Viridiplantae</taxon>
        <taxon>Streptophyta</taxon>
        <taxon>Embryophyta</taxon>
        <taxon>Tracheophyta</taxon>
        <taxon>Spermatophyta</taxon>
        <taxon>Magnoliopsida</taxon>
        <taxon>eudicotyledons</taxon>
        <taxon>Gunneridae</taxon>
        <taxon>Pentapetalae</taxon>
        <taxon>Caryophyllales</taxon>
        <taxon>Chenopodiaceae</taxon>
        <taxon>Chenopodioideae</taxon>
        <taxon>Atripliceae</taxon>
        <taxon>Chenopodium</taxon>
    </lineage>
</organism>
<dbReference type="EnsemblPlants" id="AUR62038392-RA">
    <property type="protein sequence ID" value="AUR62038392-RA:cds"/>
    <property type="gene ID" value="AUR62038392"/>
</dbReference>
<dbReference type="RefSeq" id="XP_021770852.1">
    <property type="nucleotide sequence ID" value="XM_021915160.1"/>
</dbReference>
<gene>
    <name evidence="5" type="primary">LOC110735037</name>
</gene>
<dbReference type="PANTHER" id="PTHR48047:SF51">
    <property type="entry name" value="GLYCOSYLTRANSFERASE"/>
    <property type="match status" value="1"/>
</dbReference>
<name>A0A803N0A8_CHEQI</name>
<dbReference type="Proteomes" id="UP000596660">
    <property type="component" value="Unplaced"/>
</dbReference>
<dbReference type="PROSITE" id="PS00375">
    <property type="entry name" value="UDPGT"/>
    <property type="match status" value="1"/>
</dbReference>
<dbReference type="PANTHER" id="PTHR48047">
    <property type="entry name" value="GLYCOSYLTRANSFERASE"/>
    <property type="match status" value="1"/>
</dbReference>
<dbReference type="SUPFAM" id="SSF53756">
    <property type="entry name" value="UDP-Glycosyltransferase/glycogen phosphorylase"/>
    <property type="match status" value="1"/>
</dbReference>
<dbReference type="FunFam" id="3.40.50.2000:FF:000107">
    <property type="entry name" value="Glycosyltransferase"/>
    <property type="match status" value="1"/>
</dbReference>
<keyword evidence="2 3" id="KW-0808">Transferase</keyword>
<dbReference type="GeneID" id="110735037"/>
<dbReference type="KEGG" id="cqi:110735037"/>
<reference evidence="5" key="2">
    <citation type="submission" date="2021-03" db="UniProtKB">
        <authorList>
            <consortium name="EnsemblPlants"/>
        </authorList>
    </citation>
    <scope>IDENTIFICATION</scope>
</reference>
<comment type="similarity">
    <text evidence="1 3">Belongs to the UDP-glycosyltransferase family.</text>
</comment>
<evidence type="ECO:0000313" key="6">
    <source>
        <dbReference type="Proteomes" id="UP000596660"/>
    </source>
</evidence>
<dbReference type="Gene3D" id="3.40.50.2000">
    <property type="entry name" value="Glycogen Phosphorylase B"/>
    <property type="match status" value="2"/>
</dbReference>
<dbReference type="AlphaFoldDB" id="A0A803N0A8"/>
<dbReference type="CDD" id="cd03784">
    <property type="entry name" value="GT1_Gtf-like"/>
    <property type="match status" value="1"/>
</dbReference>
<evidence type="ECO:0000256" key="3">
    <source>
        <dbReference type="RuleBase" id="RU003718"/>
    </source>
</evidence>
<keyword evidence="3" id="KW-0328">Glycosyltransferase</keyword>
<dbReference type="InterPro" id="IPR002213">
    <property type="entry name" value="UDP_glucos_trans"/>
</dbReference>
<evidence type="ECO:0000313" key="5">
    <source>
        <dbReference type="EnsemblPlants" id="AUR62038392-RA:cds"/>
    </source>
</evidence>